<keyword evidence="1" id="KW-1133">Transmembrane helix</keyword>
<evidence type="ECO:0000256" key="1">
    <source>
        <dbReference type="SAM" id="Phobius"/>
    </source>
</evidence>
<dbReference type="PANTHER" id="PTHR33726">
    <property type="entry name" value="TRANSMEMBRANE PROTEIN"/>
    <property type="match status" value="1"/>
</dbReference>
<feature type="transmembrane region" description="Helical" evidence="1">
    <location>
        <begin position="60"/>
        <end position="83"/>
    </location>
</feature>
<keyword evidence="1" id="KW-0812">Transmembrane</keyword>
<name>A0AAE1N501_9FABA</name>
<evidence type="ECO:0000313" key="2">
    <source>
        <dbReference type="EMBL" id="KAK4282715.1"/>
    </source>
</evidence>
<accession>A0AAE1N501</accession>
<protein>
    <submittedName>
        <fullName evidence="2">Uncharacterized protein</fullName>
    </submittedName>
</protein>
<sequence length="88" mass="10111">MAGGWSSTSAFRWFDFNFSVRSSLMRWTGMFASYILSPRWSPRRLMGWSNILRLSIVDDVLWGVITAFESVSIVSTLCFFFLFCGCTV</sequence>
<dbReference type="PANTHER" id="PTHR33726:SF19">
    <property type="entry name" value="OS03G0313800 PROTEIN"/>
    <property type="match status" value="1"/>
</dbReference>
<gene>
    <name evidence="2" type="ORF">QN277_014059</name>
</gene>
<dbReference type="Proteomes" id="UP001293593">
    <property type="component" value="Unassembled WGS sequence"/>
</dbReference>
<proteinExistence type="predicted"/>
<dbReference type="AlphaFoldDB" id="A0AAE1N501"/>
<dbReference type="EMBL" id="JAWXYG010000002">
    <property type="protein sequence ID" value="KAK4282715.1"/>
    <property type="molecule type" value="Genomic_DNA"/>
</dbReference>
<comment type="caution">
    <text evidence="2">The sequence shown here is derived from an EMBL/GenBank/DDBJ whole genome shotgun (WGS) entry which is preliminary data.</text>
</comment>
<evidence type="ECO:0000313" key="3">
    <source>
        <dbReference type="Proteomes" id="UP001293593"/>
    </source>
</evidence>
<keyword evidence="3" id="KW-1185">Reference proteome</keyword>
<reference evidence="2" key="1">
    <citation type="submission" date="2023-10" db="EMBL/GenBank/DDBJ databases">
        <title>Chromosome-level genome of the transformable northern wattle, Acacia crassicarpa.</title>
        <authorList>
            <person name="Massaro I."/>
            <person name="Sinha N.R."/>
            <person name="Poethig S."/>
            <person name="Leichty A.R."/>
        </authorList>
    </citation>
    <scope>NUCLEOTIDE SEQUENCE</scope>
    <source>
        <strain evidence="2">Acra3RX</strain>
        <tissue evidence="2">Leaf</tissue>
    </source>
</reference>
<keyword evidence="1" id="KW-0472">Membrane</keyword>
<organism evidence="2 3">
    <name type="scientific">Acacia crassicarpa</name>
    <name type="common">northern wattle</name>
    <dbReference type="NCBI Taxonomy" id="499986"/>
    <lineage>
        <taxon>Eukaryota</taxon>
        <taxon>Viridiplantae</taxon>
        <taxon>Streptophyta</taxon>
        <taxon>Embryophyta</taxon>
        <taxon>Tracheophyta</taxon>
        <taxon>Spermatophyta</taxon>
        <taxon>Magnoliopsida</taxon>
        <taxon>eudicotyledons</taxon>
        <taxon>Gunneridae</taxon>
        <taxon>Pentapetalae</taxon>
        <taxon>rosids</taxon>
        <taxon>fabids</taxon>
        <taxon>Fabales</taxon>
        <taxon>Fabaceae</taxon>
        <taxon>Caesalpinioideae</taxon>
        <taxon>mimosoid clade</taxon>
        <taxon>Acacieae</taxon>
        <taxon>Acacia</taxon>
    </lineage>
</organism>